<dbReference type="RefSeq" id="WP_010767570.1">
    <property type="nucleotide sequence ID" value="NZ_ASWE01000002.1"/>
</dbReference>
<dbReference type="PANTHER" id="PTHR43479">
    <property type="entry name" value="ACREF/ENVCD OPERON REPRESSOR-RELATED"/>
    <property type="match status" value="1"/>
</dbReference>
<dbReference type="InterPro" id="IPR023772">
    <property type="entry name" value="DNA-bd_HTH_TetR-type_CS"/>
</dbReference>
<protein>
    <recommendedName>
        <fullName evidence="3">HTH tetR-type domain-containing protein</fullName>
    </recommendedName>
</protein>
<dbReference type="PATRIC" id="fig|1158610.3.peg.876"/>
<dbReference type="eggNOG" id="COG1309">
    <property type="taxonomic scope" value="Bacteria"/>
</dbReference>
<evidence type="ECO:0000259" key="3">
    <source>
        <dbReference type="PROSITE" id="PS50977"/>
    </source>
</evidence>
<feature type="domain" description="HTH tetR-type" evidence="3">
    <location>
        <begin position="12"/>
        <end position="72"/>
    </location>
</feature>
<gene>
    <name evidence="4" type="ORF">UC3_00897</name>
</gene>
<accession>R3WF58</accession>
<evidence type="ECO:0000313" key="4">
    <source>
        <dbReference type="EMBL" id="EOL46092.1"/>
    </source>
</evidence>
<dbReference type="AlphaFoldDB" id="R3WF58"/>
<feature type="DNA-binding region" description="H-T-H motif" evidence="2">
    <location>
        <begin position="35"/>
        <end position="54"/>
    </location>
</feature>
<proteinExistence type="predicted"/>
<dbReference type="Gene3D" id="1.10.357.10">
    <property type="entry name" value="Tetracycline Repressor, domain 2"/>
    <property type="match status" value="1"/>
</dbReference>
<dbReference type="SUPFAM" id="SSF46689">
    <property type="entry name" value="Homeodomain-like"/>
    <property type="match status" value="1"/>
</dbReference>
<keyword evidence="5" id="KW-1185">Reference proteome</keyword>
<dbReference type="PRINTS" id="PR00455">
    <property type="entry name" value="HTHTETR"/>
</dbReference>
<keyword evidence="1 2" id="KW-0238">DNA-binding</keyword>
<dbReference type="HOGENOM" id="CLU_1413233_0_0_9"/>
<dbReference type="InterPro" id="IPR050624">
    <property type="entry name" value="HTH-type_Tx_Regulator"/>
</dbReference>
<comment type="caution">
    <text evidence="4">The sequence shown here is derived from an EMBL/GenBank/DDBJ whole genome shotgun (WGS) entry which is preliminary data.</text>
</comment>
<dbReference type="InterPro" id="IPR009057">
    <property type="entry name" value="Homeodomain-like_sf"/>
</dbReference>
<dbReference type="EMBL" id="AJAT01000011">
    <property type="protein sequence ID" value="EOL46092.1"/>
    <property type="molecule type" value="Genomic_DNA"/>
</dbReference>
<dbReference type="OrthoDB" id="9814200at2"/>
<dbReference type="PROSITE" id="PS50977">
    <property type="entry name" value="HTH_TETR_2"/>
    <property type="match status" value="1"/>
</dbReference>
<dbReference type="GO" id="GO:0003677">
    <property type="term" value="F:DNA binding"/>
    <property type="evidence" value="ECO:0007669"/>
    <property type="project" value="UniProtKB-UniRule"/>
</dbReference>
<dbReference type="PANTHER" id="PTHR43479:SF11">
    <property type="entry name" value="ACREF_ENVCD OPERON REPRESSOR-RELATED"/>
    <property type="match status" value="1"/>
</dbReference>
<dbReference type="STRING" id="154621.RV11_GL001182"/>
<dbReference type="PROSITE" id="PS01081">
    <property type="entry name" value="HTH_TETR_1"/>
    <property type="match status" value="1"/>
</dbReference>
<evidence type="ECO:0000256" key="1">
    <source>
        <dbReference type="ARBA" id="ARBA00023125"/>
    </source>
</evidence>
<reference evidence="4 5" key="1">
    <citation type="submission" date="2013-02" db="EMBL/GenBank/DDBJ databases">
        <title>The Genome Sequence of Enterococcus phoeniculicola BAA-412.</title>
        <authorList>
            <consortium name="The Broad Institute Genome Sequencing Platform"/>
            <consortium name="The Broad Institute Genome Sequencing Center for Infectious Disease"/>
            <person name="Earl A.M."/>
            <person name="Gilmore M.S."/>
            <person name="Lebreton F."/>
            <person name="Walker B."/>
            <person name="Young S.K."/>
            <person name="Zeng Q."/>
            <person name="Gargeya S."/>
            <person name="Fitzgerald M."/>
            <person name="Haas B."/>
            <person name="Abouelleil A."/>
            <person name="Alvarado L."/>
            <person name="Arachchi H.M."/>
            <person name="Berlin A.M."/>
            <person name="Chapman S.B."/>
            <person name="Dewar J."/>
            <person name="Goldberg J."/>
            <person name="Griggs A."/>
            <person name="Gujja S."/>
            <person name="Hansen M."/>
            <person name="Howarth C."/>
            <person name="Imamovic A."/>
            <person name="Larimer J."/>
            <person name="McCowan C."/>
            <person name="Murphy C."/>
            <person name="Neiman D."/>
            <person name="Pearson M."/>
            <person name="Priest M."/>
            <person name="Roberts A."/>
            <person name="Saif S."/>
            <person name="Shea T."/>
            <person name="Sisk P."/>
            <person name="Sykes S."/>
            <person name="Wortman J."/>
            <person name="Nusbaum C."/>
            <person name="Birren B."/>
        </authorList>
    </citation>
    <scope>NUCLEOTIDE SEQUENCE [LARGE SCALE GENOMIC DNA]</scope>
    <source>
        <strain evidence="4 5">ATCC BAA-412</strain>
    </source>
</reference>
<dbReference type="InterPro" id="IPR001647">
    <property type="entry name" value="HTH_TetR"/>
</dbReference>
<dbReference type="Proteomes" id="UP000013785">
    <property type="component" value="Unassembled WGS sequence"/>
</dbReference>
<organism evidence="4 5">
    <name type="scientific">Enterococcus phoeniculicola ATCC BAA-412</name>
    <dbReference type="NCBI Taxonomy" id="1158610"/>
    <lineage>
        <taxon>Bacteria</taxon>
        <taxon>Bacillati</taxon>
        <taxon>Bacillota</taxon>
        <taxon>Bacilli</taxon>
        <taxon>Lactobacillales</taxon>
        <taxon>Enterococcaceae</taxon>
        <taxon>Enterococcus</taxon>
    </lineage>
</organism>
<sequence>MEKVSKKKENSIQTRQDLLDAAFDNFYTVGLENVSLEKISKDAKVSRGAAYWHFKNKQDLFKQTVIDTLENIRKKKEPIYQDSTLDFKDKVVKMILLPYKDRKYYAFIQQAAVSIHANQEFEDLANLIEESRVKLYTFFKTGVEELQEKNIRLKNCDSAVVASLLYSYFEGMHSSDTPTIIAKNYTIESIKQSIGLILNDDL</sequence>
<evidence type="ECO:0000256" key="2">
    <source>
        <dbReference type="PROSITE-ProRule" id="PRU00335"/>
    </source>
</evidence>
<dbReference type="Pfam" id="PF00440">
    <property type="entry name" value="TetR_N"/>
    <property type="match status" value="1"/>
</dbReference>
<name>R3WF58_9ENTE</name>
<evidence type="ECO:0000313" key="5">
    <source>
        <dbReference type="Proteomes" id="UP000013785"/>
    </source>
</evidence>